<dbReference type="Pfam" id="PF03737">
    <property type="entry name" value="RraA-like"/>
    <property type="match status" value="1"/>
</dbReference>
<evidence type="ECO:0000256" key="13">
    <source>
        <dbReference type="PIRSR" id="PIRSR605493-1"/>
    </source>
</evidence>
<evidence type="ECO:0000256" key="11">
    <source>
        <dbReference type="ARBA" id="ARBA00032305"/>
    </source>
</evidence>
<evidence type="ECO:0000256" key="5">
    <source>
        <dbReference type="ARBA" id="ARBA00012213"/>
    </source>
</evidence>
<evidence type="ECO:0000256" key="12">
    <source>
        <dbReference type="ARBA" id="ARBA00047973"/>
    </source>
</evidence>
<keyword evidence="15" id="KW-1185">Reference proteome</keyword>
<sequence length="230" mass="24539">MTTTVEHRFDEAAITRLRQEFSQVSTSQLADASGDLVTALRLPLRSRNGLPRVAGPAFPVTTDDDMLPCLQALAATPPGWILLLVNEQRPSEALAGDILTASALAQRLGGLVVDGAVRDLDDLAELPIPVFSTEVTLVSARTTRERAPHVPQTVRTGGVEVRPGDWLVGDADGFVVVPEDKVTAVLSAGRLLRAREDRLKQSIRDGAGTLAELTGLADFLAGTGELRFEV</sequence>
<comment type="cofactor">
    <cofactor evidence="2">
        <name>a divalent metal cation</name>
        <dbReference type="ChEBI" id="CHEBI:60240"/>
    </cofactor>
</comment>
<comment type="caution">
    <text evidence="14">The sequence shown here is derived from an EMBL/GenBank/DDBJ whole genome shotgun (WGS) entry which is preliminary data.</text>
</comment>
<evidence type="ECO:0000313" key="14">
    <source>
        <dbReference type="EMBL" id="GHH77831.1"/>
    </source>
</evidence>
<evidence type="ECO:0000313" key="15">
    <source>
        <dbReference type="Proteomes" id="UP000617734"/>
    </source>
</evidence>
<accession>A0A919L032</accession>
<dbReference type="EMBL" id="BNBO01000034">
    <property type="protein sequence ID" value="GHH77831.1"/>
    <property type="molecule type" value="Genomic_DNA"/>
</dbReference>
<evidence type="ECO:0000256" key="4">
    <source>
        <dbReference type="ARBA" id="ARBA00011233"/>
    </source>
</evidence>
<keyword evidence="13" id="KW-0460">Magnesium</keyword>
<dbReference type="GO" id="GO:0047443">
    <property type="term" value="F:4-hydroxy-4-methyl-2-oxoglutarate aldolase activity"/>
    <property type="evidence" value="ECO:0007669"/>
    <property type="project" value="UniProtKB-EC"/>
</dbReference>
<evidence type="ECO:0000256" key="7">
    <source>
        <dbReference type="ARBA" id="ARBA00016549"/>
    </source>
</evidence>
<dbReference type="Proteomes" id="UP000617734">
    <property type="component" value="Unassembled WGS sequence"/>
</dbReference>
<evidence type="ECO:0000256" key="2">
    <source>
        <dbReference type="ARBA" id="ARBA00001968"/>
    </source>
</evidence>
<comment type="cofactor">
    <cofactor evidence="13">
        <name>Mg(2+)</name>
        <dbReference type="ChEBI" id="CHEBI:18420"/>
    </cofactor>
</comment>
<reference evidence="14" key="2">
    <citation type="submission" date="2020-09" db="EMBL/GenBank/DDBJ databases">
        <authorList>
            <person name="Sun Q."/>
            <person name="Ohkuma M."/>
        </authorList>
    </citation>
    <scope>NUCLEOTIDE SEQUENCE</scope>
    <source>
        <strain evidence="14">JCM 4646</strain>
    </source>
</reference>
<evidence type="ECO:0000256" key="3">
    <source>
        <dbReference type="ARBA" id="ARBA00008621"/>
    </source>
</evidence>
<evidence type="ECO:0000256" key="1">
    <source>
        <dbReference type="ARBA" id="ARBA00001342"/>
    </source>
</evidence>
<dbReference type="InterPro" id="IPR036704">
    <property type="entry name" value="RraA/RraA-like_sf"/>
</dbReference>
<comment type="function">
    <text evidence="8">Catalyzes the aldol cleavage of 4-hydroxy-4-methyl-2-oxoglutarate (HMG) into 2 molecules of pyruvate. Also contains a secondary oxaloacetate (OAA) decarboxylase activity due to the common pyruvate enolate transition state formed following C-C bond cleavage in the retro-aldol and decarboxylation reactions.</text>
</comment>
<reference evidence="14" key="1">
    <citation type="journal article" date="2014" name="Int. J. Syst. Evol. Microbiol.">
        <title>Complete genome sequence of Corynebacterium casei LMG S-19264T (=DSM 44701T), isolated from a smear-ripened cheese.</title>
        <authorList>
            <consortium name="US DOE Joint Genome Institute (JGI-PGF)"/>
            <person name="Walter F."/>
            <person name="Albersmeier A."/>
            <person name="Kalinowski J."/>
            <person name="Ruckert C."/>
        </authorList>
    </citation>
    <scope>NUCLEOTIDE SEQUENCE</scope>
    <source>
        <strain evidence="14">JCM 4646</strain>
    </source>
</reference>
<evidence type="ECO:0000256" key="9">
    <source>
        <dbReference type="ARBA" id="ARBA00029596"/>
    </source>
</evidence>
<dbReference type="PANTHER" id="PTHR33254">
    <property type="entry name" value="4-HYDROXY-4-METHYL-2-OXOGLUTARATE ALDOLASE 3-RELATED"/>
    <property type="match status" value="1"/>
</dbReference>
<feature type="binding site" evidence="13">
    <location>
        <position position="118"/>
    </location>
    <ligand>
        <name>substrate</name>
    </ligand>
</feature>
<evidence type="ECO:0000256" key="6">
    <source>
        <dbReference type="ARBA" id="ARBA00012947"/>
    </source>
</evidence>
<protein>
    <recommendedName>
        <fullName evidence="7">Putative 4-hydroxy-4-methyl-2-oxoglutarate aldolase</fullName>
        <ecNumber evidence="6">4.1.1.112</ecNumber>
        <ecNumber evidence="5">4.1.3.17</ecNumber>
    </recommendedName>
    <alternativeName>
        <fullName evidence="11">Oxaloacetate decarboxylase</fullName>
    </alternativeName>
    <alternativeName>
        <fullName evidence="9">Regulator of ribonuclease activity homolog</fullName>
    </alternativeName>
    <alternativeName>
        <fullName evidence="10">RraA-like protein</fullName>
    </alternativeName>
</protein>
<dbReference type="InterPro" id="IPR005493">
    <property type="entry name" value="RraA/RraA-like"/>
</dbReference>
<gene>
    <name evidence="14" type="ORF">GCM10018781_52110</name>
</gene>
<comment type="catalytic activity">
    <reaction evidence="1">
        <text>4-hydroxy-4-methyl-2-oxoglutarate = 2 pyruvate</text>
        <dbReference type="Rhea" id="RHEA:22748"/>
        <dbReference type="ChEBI" id="CHEBI:15361"/>
        <dbReference type="ChEBI" id="CHEBI:58276"/>
        <dbReference type="EC" id="4.1.3.17"/>
    </reaction>
</comment>
<feature type="binding site" evidence="13">
    <location>
        <begin position="96"/>
        <end position="99"/>
    </location>
    <ligand>
        <name>substrate</name>
    </ligand>
</feature>
<keyword evidence="13" id="KW-0479">Metal-binding</keyword>
<dbReference type="SUPFAM" id="SSF89562">
    <property type="entry name" value="RraA-like"/>
    <property type="match status" value="1"/>
</dbReference>
<dbReference type="Gene3D" id="3.50.30.40">
    <property type="entry name" value="Ribonuclease E inhibitor RraA/RraA-like"/>
    <property type="match status" value="1"/>
</dbReference>
<organism evidence="14 15">
    <name type="scientific">Kitasatospora indigofera</name>
    <dbReference type="NCBI Taxonomy" id="67307"/>
    <lineage>
        <taxon>Bacteria</taxon>
        <taxon>Bacillati</taxon>
        <taxon>Actinomycetota</taxon>
        <taxon>Actinomycetes</taxon>
        <taxon>Kitasatosporales</taxon>
        <taxon>Streptomycetaceae</taxon>
        <taxon>Kitasatospora</taxon>
    </lineage>
</organism>
<dbReference type="EC" id="4.1.1.112" evidence="6"/>
<comment type="similarity">
    <text evidence="3">Belongs to the class II aldolase/RraA-like family.</text>
</comment>
<evidence type="ECO:0000256" key="8">
    <source>
        <dbReference type="ARBA" id="ARBA00025046"/>
    </source>
</evidence>
<dbReference type="GO" id="GO:0046872">
    <property type="term" value="F:metal ion binding"/>
    <property type="evidence" value="ECO:0007669"/>
    <property type="project" value="UniProtKB-KW"/>
</dbReference>
<proteinExistence type="inferred from homology"/>
<feature type="binding site" evidence="13">
    <location>
        <position position="119"/>
    </location>
    <ligand>
        <name>Mg(2+)</name>
        <dbReference type="ChEBI" id="CHEBI:18420"/>
    </ligand>
</feature>
<comment type="catalytic activity">
    <reaction evidence="12">
        <text>oxaloacetate + H(+) = pyruvate + CO2</text>
        <dbReference type="Rhea" id="RHEA:15641"/>
        <dbReference type="ChEBI" id="CHEBI:15361"/>
        <dbReference type="ChEBI" id="CHEBI:15378"/>
        <dbReference type="ChEBI" id="CHEBI:16452"/>
        <dbReference type="ChEBI" id="CHEBI:16526"/>
        <dbReference type="EC" id="4.1.1.112"/>
    </reaction>
</comment>
<evidence type="ECO:0000256" key="10">
    <source>
        <dbReference type="ARBA" id="ARBA00030169"/>
    </source>
</evidence>
<dbReference type="EC" id="4.1.3.17" evidence="5"/>
<name>A0A919L032_9ACTN</name>
<dbReference type="GO" id="GO:0008948">
    <property type="term" value="F:oxaloacetate decarboxylase activity"/>
    <property type="evidence" value="ECO:0007669"/>
    <property type="project" value="UniProtKB-EC"/>
</dbReference>
<comment type="subunit">
    <text evidence="4">Homotrimer.</text>
</comment>
<dbReference type="AlphaFoldDB" id="A0A919L032"/>
<dbReference type="CDD" id="cd16841">
    <property type="entry name" value="RraA_family"/>
    <property type="match status" value="1"/>
</dbReference>
<dbReference type="RefSeq" id="WP_190213340.1">
    <property type="nucleotide sequence ID" value="NZ_BNBO01000034.1"/>
</dbReference>
<dbReference type="PANTHER" id="PTHR33254:SF4">
    <property type="entry name" value="4-HYDROXY-4-METHYL-2-OXOGLUTARATE ALDOLASE 3-RELATED"/>
    <property type="match status" value="1"/>
</dbReference>
<dbReference type="GeneID" id="95355579"/>